<gene>
    <name evidence="10" type="ORF">Tci_591370</name>
</gene>
<evidence type="ECO:0000256" key="3">
    <source>
        <dbReference type="ARBA" id="ARBA00022679"/>
    </source>
</evidence>
<dbReference type="GO" id="GO:0012505">
    <property type="term" value="C:endomembrane system"/>
    <property type="evidence" value="ECO:0007669"/>
    <property type="project" value="UniProtKB-SubCell"/>
</dbReference>
<evidence type="ECO:0000256" key="7">
    <source>
        <dbReference type="ARBA" id="ARBA00023316"/>
    </source>
</evidence>
<accession>A0A699J9J4</accession>
<keyword evidence="7" id="KW-0961">Cell wall biogenesis/degradation</keyword>
<evidence type="ECO:0000256" key="1">
    <source>
        <dbReference type="ARBA" id="ARBA00004127"/>
    </source>
</evidence>
<feature type="binding site" evidence="8">
    <location>
        <position position="300"/>
    </location>
    <ligand>
        <name>UDP-alpha-D-glucose</name>
        <dbReference type="ChEBI" id="CHEBI:58885"/>
    </ligand>
</feature>
<dbReference type="InterPro" id="IPR005150">
    <property type="entry name" value="Cellulose_synth"/>
</dbReference>
<evidence type="ECO:0000256" key="6">
    <source>
        <dbReference type="ARBA" id="ARBA00023136"/>
    </source>
</evidence>
<comment type="caution">
    <text evidence="10">The sequence shown here is derived from an EMBL/GenBank/DDBJ whole genome shotgun (WGS) entry which is preliminary data.</text>
</comment>
<reference evidence="10" key="1">
    <citation type="journal article" date="2019" name="Sci. Rep.">
        <title>Draft genome of Tanacetum cinerariifolium, the natural source of mosquito coil.</title>
        <authorList>
            <person name="Yamashiro T."/>
            <person name="Shiraishi A."/>
            <person name="Satake H."/>
            <person name="Nakayama K."/>
        </authorList>
    </citation>
    <scope>NUCLEOTIDE SEQUENCE</scope>
</reference>
<evidence type="ECO:0000313" key="10">
    <source>
        <dbReference type="EMBL" id="GFA19398.1"/>
    </source>
</evidence>
<comment type="subcellular location">
    <subcellularLocation>
        <location evidence="1">Endomembrane system</location>
        <topology evidence="1">Multi-pass membrane protein</topology>
    </subcellularLocation>
</comment>
<name>A0A699J9J4_TANCI</name>
<dbReference type="Pfam" id="PF03552">
    <property type="entry name" value="Cellulose_synt"/>
    <property type="match status" value="1"/>
</dbReference>
<keyword evidence="4" id="KW-0812">Transmembrane</keyword>
<dbReference type="GO" id="GO:0071555">
    <property type="term" value="P:cell wall organization"/>
    <property type="evidence" value="ECO:0007669"/>
    <property type="project" value="UniProtKB-KW"/>
</dbReference>
<dbReference type="EMBL" id="BKCJ010383591">
    <property type="protein sequence ID" value="GFA19398.1"/>
    <property type="molecule type" value="Genomic_DNA"/>
</dbReference>
<feature type="binding site" evidence="9">
    <location>
        <position position="301"/>
    </location>
    <ligand>
        <name>Mn(2+)</name>
        <dbReference type="ChEBI" id="CHEBI:29035"/>
    </ligand>
</feature>
<dbReference type="PANTHER" id="PTHR13301">
    <property type="entry name" value="X-BOX TRANSCRIPTION FACTOR-RELATED"/>
    <property type="match status" value="1"/>
</dbReference>
<organism evidence="10">
    <name type="scientific">Tanacetum cinerariifolium</name>
    <name type="common">Dalmatian daisy</name>
    <name type="synonym">Chrysanthemum cinerariifolium</name>
    <dbReference type="NCBI Taxonomy" id="118510"/>
    <lineage>
        <taxon>Eukaryota</taxon>
        <taxon>Viridiplantae</taxon>
        <taxon>Streptophyta</taxon>
        <taxon>Embryophyta</taxon>
        <taxon>Tracheophyta</taxon>
        <taxon>Spermatophyta</taxon>
        <taxon>Magnoliopsida</taxon>
        <taxon>eudicotyledons</taxon>
        <taxon>Gunneridae</taxon>
        <taxon>Pentapetalae</taxon>
        <taxon>asterids</taxon>
        <taxon>campanulids</taxon>
        <taxon>Asterales</taxon>
        <taxon>Asteraceae</taxon>
        <taxon>Asteroideae</taxon>
        <taxon>Anthemideae</taxon>
        <taxon>Anthemidinae</taxon>
        <taxon>Tanacetum</taxon>
    </lineage>
</organism>
<dbReference type="AlphaFoldDB" id="A0A699J9J4"/>
<evidence type="ECO:0000256" key="5">
    <source>
        <dbReference type="ARBA" id="ARBA00022989"/>
    </source>
</evidence>
<dbReference type="GO" id="GO:0016020">
    <property type="term" value="C:membrane"/>
    <property type="evidence" value="ECO:0007669"/>
    <property type="project" value="InterPro"/>
</dbReference>
<evidence type="ECO:0000256" key="8">
    <source>
        <dbReference type="PIRSR" id="PIRSR605150-2"/>
    </source>
</evidence>
<dbReference type="SUPFAM" id="SSF53448">
    <property type="entry name" value="Nucleotide-diphospho-sugar transferases"/>
    <property type="match status" value="1"/>
</dbReference>
<evidence type="ECO:0000256" key="2">
    <source>
        <dbReference type="ARBA" id="ARBA00022676"/>
    </source>
</evidence>
<feature type="non-terminal residue" evidence="10">
    <location>
        <position position="1"/>
    </location>
</feature>
<keyword evidence="6" id="KW-0472">Membrane</keyword>
<feature type="binding site" evidence="8">
    <location>
        <position position="159"/>
    </location>
    <ligand>
        <name>UDP-alpha-D-glucose</name>
        <dbReference type="ChEBI" id="CHEBI:58885"/>
    </ligand>
</feature>
<dbReference type="Gene3D" id="3.90.550.10">
    <property type="entry name" value="Spore Coat Polysaccharide Biosynthesis Protein SpsA, Chain A"/>
    <property type="match status" value="2"/>
</dbReference>
<feature type="binding site" evidence="9">
    <location>
        <position position="325"/>
    </location>
    <ligand>
        <name>Mn(2+)</name>
        <dbReference type="ChEBI" id="CHEBI:29035"/>
    </ligand>
</feature>
<keyword evidence="2" id="KW-0328">Glycosyltransferase</keyword>
<evidence type="ECO:0000256" key="9">
    <source>
        <dbReference type="PIRSR" id="PIRSR605150-3"/>
    </source>
</evidence>
<feature type="binding site" evidence="8">
    <location>
        <position position="130"/>
    </location>
    <ligand>
        <name>UDP-alpha-D-glucose</name>
        <dbReference type="ChEBI" id="CHEBI:58885"/>
    </ligand>
</feature>
<evidence type="ECO:0000256" key="4">
    <source>
        <dbReference type="ARBA" id="ARBA00022692"/>
    </source>
</evidence>
<protein>
    <submittedName>
        <fullName evidence="10">Cellulose synthase A catalytic subunit 1 [UDP-forming]</fullName>
    </submittedName>
</protein>
<dbReference type="GO" id="GO:0030244">
    <property type="term" value="P:cellulose biosynthetic process"/>
    <property type="evidence" value="ECO:0007669"/>
    <property type="project" value="InterPro"/>
</dbReference>
<dbReference type="GO" id="GO:0016760">
    <property type="term" value="F:cellulose synthase (UDP-forming) activity"/>
    <property type="evidence" value="ECO:0007669"/>
    <property type="project" value="InterPro"/>
</dbReference>
<sequence length="394" mass="45655">WYTTVAVEIHTPENYKADDPQQPLSRVVPISSSRLNKYRVVIILRLIVLGFYLQYRYTHPVHDGYSLWLVSVLCESWFALSWLLDQFPKWSPIERETYLDRLALRYDKDGMPSQLPHIDVFVTTADPSREPPLVTANTVLSILAVDYPVEKVTCYVSDDGYAMHIFQSLSETAEFAKKWVPFCKKYSIEPRAPEFYFTQKIEYLNDEISLSFIKESREMKREYQDLKVRINALVAKSQKVSKEGWPMQDGTPGPGNNRRDHTGMIKMFLEPDGGLNTDGNELPRLVYVSREKRPGFNHQKKAGAMNALMRASAVLTNGAYILNVDCDHYFNNSKALKEAMCFMMDPAYEKKTCYVQFPQRFYDVDLHDRYANRNMVFFDIIMKGVDGIQGPFYV</sequence>
<dbReference type="InterPro" id="IPR029044">
    <property type="entry name" value="Nucleotide-diphossugar_trans"/>
</dbReference>
<keyword evidence="3" id="KW-0808">Transferase</keyword>
<feature type="non-terminal residue" evidence="10">
    <location>
        <position position="394"/>
    </location>
</feature>
<proteinExistence type="predicted"/>
<keyword evidence="5" id="KW-1133">Transmembrane helix</keyword>